<dbReference type="GO" id="GO:0042025">
    <property type="term" value="C:host cell nucleus"/>
    <property type="evidence" value="ECO:0007669"/>
    <property type="project" value="UniProtKB-SubCell"/>
</dbReference>
<name>A0A976N2H5_9CIRC</name>
<accession>A0A976N2H5</accession>
<keyword evidence="5" id="KW-1163">Viral penetration into host nucleus</keyword>
<keyword evidence="9" id="KW-1162">Viral penetration into host cytoplasm</keyword>
<dbReference type="GO" id="GO:0003677">
    <property type="term" value="F:DNA binding"/>
    <property type="evidence" value="ECO:0007669"/>
    <property type="project" value="UniProtKB-KW"/>
</dbReference>
<keyword evidence="8" id="KW-0945">Host-virus interaction</keyword>
<reference evidence="16" key="1">
    <citation type="submission" date="2022-02" db="EMBL/GenBank/DDBJ databases">
        <title>Towards deciphering the DNA virus diversity associated with rodent species in the families Cricetidae and Heteromyidae.</title>
        <authorList>
            <person name="Lund M."/>
            <person name="Larsen B.B."/>
            <person name="Gryseels S."/>
            <person name="Kraberger S."/>
            <person name="Rowsey D.M."/>
            <person name="Steger L."/>
            <person name="Yule K.M."/>
            <person name="Upham N.S."/>
            <person name="Worobey M."/>
            <person name="Van Doorslaer K."/>
            <person name="Varsani A."/>
        </authorList>
    </citation>
    <scope>NUCLEOTIDE SEQUENCE</scope>
    <source>
        <strain evidence="16">NeonRodF5_43</strain>
    </source>
</reference>
<evidence type="ECO:0000256" key="1">
    <source>
        <dbReference type="ARBA" id="ARBA00004147"/>
    </source>
</evidence>
<evidence type="ECO:0000256" key="10">
    <source>
        <dbReference type="ARBA" id="ARBA00022804"/>
    </source>
</evidence>
<evidence type="ECO:0000256" key="14">
    <source>
        <dbReference type="ARBA" id="ARBA00023296"/>
    </source>
</evidence>
<dbReference type="EMBL" id="OM869670">
    <property type="protein sequence ID" value="UPW41813.1"/>
    <property type="molecule type" value="Genomic_DNA"/>
</dbReference>
<keyword evidence="12" id="KW-1164">Virus endocytosis by host</keyword>
<keyword evidence="7" id="KW-1048">Host nucleus</keyword>
<dbReference type="GO" id="GO:0075732">
    <property type="term" value="P:viral penetration into host nucleus"/>
    <property type="evidence" value="ECO:0007669"/>
    <property type="project" value="UniProtKB-KW"/>
</dbReference>
<dbReference type="InterPro" id="IPR003383">
    <property type="entry name" value="Circovirus_capsid"/>
</dbReference>
<dbReference type="GO" id="GO:0075509">
    <property type="term" value="P:endocytosis involved in viral entry into host cell"/>
    <property type="evidence" value="ECO:0007669"/>
    <property type="project" value="UniProtKB-KW"/>
</dbReference>
<evidence type="ECO:0000256" key="6">
    <source>
        <dbReference type="ARBA" id="ARBA00022561"/>
    </source>
</evidence>
<evidence type="ECO:0000256" key="5">
    <source>
        <dbReference type="ARBA" id="ARBA00022524"/>
    </source>
</evidence>
<protein>
    <submittedName>
        <fullName evidence="16">Capsid protein</fullName>
    </submittedName>
</protein>
<proteinExistence type="inferred from homology"/>
<evidence type="ECO:0000256" key="11">
    <source>
        <dbReference type="ARBA" id="ARBA00022844"/>
    </source>
</evidence>
<evidence type="ECO:0000256" key="13">
    <source>
        <dbReference type="ARBA" id="ARBA00023125"/>
    </source>
</evidence>
<evidence type="ECO:0000256" key="8">
    <source>
        <dbReference type="ARBA" id="ARBA00022581"/>
    </source>
</evidence>
<dbReference type="GO" id="GO:0019062">
    <property type="term" value="P:virion attachment to host cell"/>
    <property type="evidence" value="ECO:0007669"/>
    <property type="project" value="UniProtKB-KW"/>
</dbReference>
<organism evidence="16">
    <name type="scientific">Peromfec virus RodF5_43</name>
    <dbReference type="NCBI Taxonomy" id="2929286"/>
    <lineage>
        <taxon>Viruses</taxon>
        <taxon>Monodnaviria</taxon>
        <taxon>Shotokuvirae</taxon>
        <taxon>Cressdnaviricota</taxon>
        <taxon>Arfiviricetes</taxon>
        <taxon>Cirlivirales</taxon>
        <taxon>Circoviridae</taxon>
        <taxon>Cyclovirus</taxon>
    </lineage>
</organism>
<dbReference type="GO" id="GO:0019069">
    <property type="term" value="P:viral capsid assembly"/>
    <property type="evidence" value="ECO:0007669"/>
    <property type="project" value="InterPro"/>
</dbReference>
<keyword evidence="10" id="KW-1161">Viral attachment to host cell</keyword>
<sequence>MVYYRRKKTYRKPFKGRSKTAGYKVRSYRTRMYRSRYVRRKKKSGNFTLEVRQTTLLQQATPAIVIAPTFNEFQELKDLAPNFEAYRIWSVKVKITPNMNVAMIGDTVTTSTPSALFDAKQFHYISAPWHRPVDKTTIDANSLLSIDRSREYMGCAQSNRTFVPAVLTSALVNEVVTVSKLNWRPRIEISDSDSINIAHYCGLYWFQALDRANDNEVRASYNLVLTMKVTLYNQKSKLN</sequence>
<evidence type="ECO:0000256" key="4">
    <source>
        <dbReference type="ARBA" id="ARBA00022431"/>
    </source>
</evidence>
<dbReference type="GO" id="GO:0043657">
    <property type="term" value="C:host cell"/>
    <property type="evidence" value="ECO:0007669"/>
    <property type="project" value="GOC"/>
</dbReference>
<evidence type="ECO:0000256" key="15">
    <source>
        <dbReference type="ARBA" id="ARBA00046863"/>
    </source>
</evidence>
<evidence type="ECO:0000256" key="2">
    <source>
        <dbReference type="ARBA" id="ARBA00004328"/>
    </source>
</evidence>
<comment type="subcellular location">
    <subcellularLocation>
        <location evidence="1">Host nucleus</location>
    </subcellularLocation>
    <subcellularLocation>
        <location evidence="2">Virion</location>
    </subcellularLocation>
</comment>
<dbReference type="Gene3D" id="2.60.120.950">
    <property type="entry name" value="Circovirus capsid protein"/>
    <property type="match status" value="1"/>
</dbReference>
<dbReference type="Pfam" id="PF02443">
    <property type="entry name" value="Circo_capsid"/>
    <property type="match status" value="1"/>
</dbReference>
<evidence type="ECO:0000256" key="9">
    <source>
        <dbReference type="ARBA" id="ARBA00022595"/>
    </source>
</evidence>
<evidence type="ECO:0000256" key="7">
    <source>
        <dbReference type="ARBA" id="ARBA00022562"/>
    </source>
</evidence>
<comment type="similarity">
    <text evidence="3">Belongs to the circoviridae capsid protein family.</text>
</comment>
<evidence type="ECO:0000313" key="16">
    <source>
        <dbReference type="EMBL" id="UPW41813.1"/>
    </source>
</evidence>
<keyword evidence="6" id="KW-0167">Capsid protein</keyword>
<dbReference type="GO" id="GO:0039615">
    <property type="term" value="C:T=1 icosahedral viral capsid"/>
    <property type="evidence" value="ECO:0007669"/>
    <property type="project" value="UniProtKB-KW"/>
</dbReference>
<evidence type="ECO:0000256" key="3">
    <source>
        <dbReference type="ARBA" id="ARBA00010301"/>
    </source>
</evidence>
<dbReference type="InterPro" id="IPR038652">
    <property type="entry name" value="Circovirus_capsid_sf"/>
</dbReference>
<keyword evidence="4" id="KW-1140">T=1 icosahedral capsid protein</keyword>
<keyword evidence="11" id="KW-0946">Virion</keyword>
<comment type="subunit">
    <text evidence="15">Homomultimer. Assembles in the nucleus, presumably in an immature form, then migrates to the cytoplasm once assembled as mature virion. Interacts with Rep; this interaction relocates Rep into the nucleus.</text>
</comment>
<keyword evidence="13" id="KW-0238">DNA-binding</keyword>
<evidence type="ECO:0000256" key="12">
    <source>
        <dbReference type="ARBA" id="ARBA00022890"/>
    </source>
</evidence>
<keyword evidence="14" id="KW-1160">Virus entry into host cell</keyword>